<keyword evidence="2" id="KW-1185">Reference proteome</keyword>
<proteinExistence type="predicted"/>
<dbReference type="Pfam" id="PF17645">
    <property type="entry name" value="Amdase"/>
    <property type="match status" value="1"/>
</dbReference>
<evidence type="ECO:0000313" key="1">
    <source>
        <dbReference type="EMBL" id="KPI43383.1"/>
    </source>
</evidence>
<dbReference type="RefSeq" id="XP_018003346.1">
    <property type="nucleotide sequence ID" value="XM_018147363.1"/>
</dbReference>
<organism evidence="1 2">
    <name type="scientific">Cyphellophora attinorum</name>
    <dbReference type="NCBI Taxonomy" id="1664694"/>
    <lineage>
        <taxon>Eukaryota</taxon>
        <taxon>Fungi</taxon>
        <taxon>Dikarya</taxon>
        <taxon>Ascomycota</taxon>
        <taxon>Pezizomycotina</taxon>
        <taxon>Eurotiomycetes</taxon>
        <taxon>Chaetothyriomycetidae</taxon>
        <taxon>Chaetothyriales</taxon>
        <taxon>Cyphellophoraceae</taxon>
        <taxon>Cyphellophora</taxon>
    </lineage>
</organism>
<reference evidence="1 2" key="1">
    <citation type="submission" date="2015-06" db="EMBL/GenBank/DDBJ databases">
        <title>Draft genome of the ant-associated black yeast Phialophora attae CBS 131958.</title>
        <authorList>
            <person name="Moreno L.F."/>
            <person name="Stielow B.J."/>
            <person name="de Hoog S."/>
            <person name="Vicente V.A."/>
            <person name="Weiss V.A."/>
            <person name="de Vries M."/>
            <person name="Cruz L.M."/>
            <person name="Souza E.M."/>
        </authorList>
    </citation>
    <scope>NUCLEOTIDE SEQUENCE [LARGE SCALE GENOMIC DNA]</scope>
    <source>
        <strain evidence="1 2">CBS 131958</strain>
    </source>
</reference>
<dbReference type="Gene3D" id="3.40.50.12500">
    <property type="match status" value="1"/>
</dbReference>
<accession>A0A0N1P294</accession>
<dbReference type="EMBL" id="LFJN01000005">
    <property type="protein sequence ID" value="KPI43383.1"/>
    <property type="molecule type" value="Genomic_DNA"/>
</dbReference>
<dbReference type="PANTHER" id="PTHR40267">
    <property type="entry name" value="BLR3294 PROTEIN"/>
    <property type="match status" value="1"/>
</dbReference>
<protein>
    <recommendedName>
        <fullName evidence="3">Arylmalonate decarboxylase</fullName>
    </recommendedName>
</protein>
<evidence type="ECO:0008006" key="3">
    <source>
        <dbReference type="Google" id="ProtNLM"/>
    </source>
</evidence>
<gene>
    <name evidence="1" type="ORF">AB675_7027</name>
</gene>
<dbReference type="PANTHER" id="PTHR40267:SF1">
    <property type="entry name" value="BLR3294 PROTEIN"/>
    <property type="match status" value="1"/>
</dbReference>
<dbReference type="OrthoDB" id="414270at2759"/>
<sequence>MGSTTPSAPKDLKIGILVPSSNTALEPLTISLLNTYSPYNPQHDPSLPSITVHFSRLPVTAISLSPQDLSQFDTSNPADSPIIKAAKLLADANVDVIGWSGTSAGWLGFESDVKLCALVEQETGVRMTTSTLALNHVLEELGYRKGQSDVFGMITPYLDAVQSKIGEVYAKEANWEIVESHLGVSKNWDIAATTEETLEKQMAEVVKAQAGMPRTKSRQMVVSPFCTNLRAAHLAGKWEKEYEKYGLVVLDTVATVVWECLKMLGRPKGEIKGWGKLFEL</sequence>
<dbReference type="AlphaFoldDB" id="A0A0N1P294"/>
<evidence type="ECO:0000313" key="2">
    <source>
        <dbReference type="Proteomes" id="UP000038010"/>
    </source>
</evidence>
<name>A0A0N1P294_9EURO</name>
<dbReference type="InterPro" id="IPR053714">
    <property type="entry name" value="Iso_Racemase_Enz_sf"/>
</dbReference>
<dbReference type="VEuPathDB" id="FungiDB:AB675_7027"/>
<dbReference type="Proteomes" id="UP000038010">
    <property type="component" value="Unassembled WGS sequence"/>
</dbReference>
<comment type="caution">
    <text evidence="1">The sequence shown here is derived from an EMBL/GenBank/DDBJ whole genome shotgun (WGS) entry which is preliminary data.</text>
</comment>
<dbReference type="InterPro" id="IPR026286">
    <property type="entry name" value="MaiA/AMDase"/>
</dbReference>
<dbReference type="GeneID" id="28739243"/>
<dbReference type="STRING" id="1664694.A0A0N1P294"/>